<evidence type="ECO:0000313" key="7">
    <source>
        <dbReference type="EMBL" id="SFB00759.1"/>
    </source>
</evidence>
<protein>
    <recommendedName>
        <fullName evidence="9">Neutral zinc metallopeptidase</fullName>
    </recommendedName>
</protein>
<evidence type="ECO:0008006" key="9">
    <source>
        <dbReference type="Google" id="ProtNLM"/>
    </source>
</evidence>
<comment type="subcellular location">
    <subcellularLocation>
        <location evidence="1">Membrane</location>
        <topology evidence="1">Single-pass membrane protein</topology>
    </subcellularLocation>
</comment>
<evidence type="ECO:0000256" key="3">
    <source>
        <dbReference type="ARBA" id="ARBA00022989"/>
    </source>
</evidence>
<evidence type="ECO:0000256" key="6">
    <source>
        <dbReference type="SAM" id="Phobius"/>
    </source>
</evidence>
<dbReference type="Pfam" id="PF04228">
    <property type="entry name" value="Zn_peptidase"/>
    <property type="match status" value="1"/>
</dbReference>
<reference evidence="8" key="1">
    <citation type="submission" date="2016-10" db="EMBL/GenBank/DDBJ databases">
        <authorList>
            <person name="Varghese N."/>
            <person name="Submissions S."/>
        </authorList>
    </citation>
    <scope>NUCLEOTIDE SEQUENCE [LARGE SCALE GENOMIC DNA]</scope>
    <source>
        <strain evidence="8">CGMCC 4.3568</strain>
    </source>
</reference>
<feature type="compositionally biased region" description="Basic and acidic residues" evidence="5">
    <location>
        <begin position="24"/>
        <end position="38"/>
    </location>
</feature>
<keyword evidence="3 6" id="KW-1133">Transmembrane helix</keyword>
<dbReference type="GO" id="GO:0016020">
    <property type="term" value="C:membrane"/>
    <property type="evidence" value="ECO:0007669"/>
    <property type="project" value="UniProtKB-SubCell"/>
</dbReference>
<evidence type="ECO:0000256" key="5">
    <source>
        <dbReference type="SAM" id="MobiDB-lite"/>
    </source>
</evidence>
<evidence type="ECO:0000256" key="2">
    <source>
        <dbReference type="ARBA" id="ARBA00022692"/>
    </source>
</evidence>
<dbReference type="EMBL" id="FOKG01000003">
    <property type="protein sequence ID" value="SFB00759.1"/>
    <property type="molecule type" value="Genomic_DNA"/>
</dbReference>
<feature type="region of interest" description="Disordered" evidence="5">
    <location>
        <begin position="1"/>
        <end position="39"/>
    </location>
</feature>
<accession>A0A1I0XI33</accession>
<sequence length="346" mass="36813">MLRNGSAWGRGDVRLPRGVPVNAEGEHRRGSAEPRPLIDDDLPLVAERVSIDDSVQQAARPPEPERERASKAPVVSVAGVLALVLSVVFLISSVGGDPDDTSAEAAAPVGVTGANPEDGARVAELLAAGRTLPRVRCDLPELGGEREALRAFYLAEIECLEQAWRPVVEEADRPFTRVGLTLSDDAITKCGLLPPSTKVTALYCGADEMIYLPITRVLDGLDLDRSAHLATLAHEYGHHVQRMTGIMDRVNAELGTFEAGSDGDLALGRRFELQANCFAGLFLESAAGRGSISGADARAAVEDFHNWADSSTHGTRENQADWARKGFEEGTTAACDTRSAAPAEVG</sequence>
<dbReference type="STRING" id="490629.SAMN05216266_103240"/>
<keyword evidence="8" id="KW-1185">Reference proteome</keyword>
<dbReference type="Proteomes" id="UP000243799">
    <property type="component" value="Unassembled WGS sequence"/>
</dbReference>
<organism evidence="7 8">
    <name type="scientific">Amycolatopsis marina</name>
    <dbReference type="NCBI Taxonomy" id="490629"/>
    <lineage>
        <taxon>Bacteria</taxon>
        <taxon>Bacillati</taxon>
        <taxon>Actinomycetota</taxon>
        <taxon>Actinomycetes</taxon>
        <taxon>Pseudonocardiales</taxon>
        <taxon>Pseudonocardiaceae</taxon>
        <taxon>Amycolatopsis</taxon>
    </lineage>
</organism>
<evidence type="ECO:0000256" key="4">
    <source>
        <dbReference type="ARBA" id="ARBA00023136"/>
    </source>
</evidence>
<feature type="transmembrane region" description="Helical" evidence="6">
    <location>
        <begin position="74"/>
        <end position="94"/>
    </location>
</feature>
<dbReference type="PANTHER" id="PTHR30168:SF0">
    <property type="entry name" value="INNER MEMBRANE PROTEIN"/>
    <property type="match status" value="1"/>
</dbReference>
<dbReference type="AlphaFoldDB" id="A0A1I0XI33"/>
<gene>
    <name evidence="7" type="ORF">SAMN05216266_103240</name>
</gene>
<dbReference type="InterPro" id="IPR007343">
    <property type="entry name" value="Uncharacterised_pept_Zn_put"/>
</dbReference>
<name>A0A1I0XI33_9PSEU</name>
<dbReference type="PANTHER" id="PTHR30168">
    <property type="entry name" value="PUTATIVE MEMBRANE PROTEIN YPFJ"/>
    <property type="match status" value="1"/>
</dbReference>
<evidence type="ECO:0000256" key="1">
    <source>
        <dbReference type="ARBA" id="ARBA00004167"/>
    </source>
</evidence>
<keyword evidence="4 6" id="KW-0472">Membrane</keyword>
<keyword evidence="2 6" id="KW-0812">Transmembrane</keyword>
<evidence type="ECO:0000313" key="8">
    <source>
        <dbReference type="Proteomes" id="UP000243799"/>
    </source>
</evidence>
<proteinExistence type="predicted"/>